<feature type="region of interest" description="Disordered" evidence="1">
    <location>
        <begin position="25"/>
        <end position="69"/>
    </location>
</feature>
<sequence length="104" mass="10867">MTPSYGVGCIAAQSLAGRRLSLSTFGNGTDDGKEGTTTAAGTRPQANDSRCGLGPAMGDSAAAHRDPTPTMHLTHQSAVRWDVVTFVYRHTRLGSQPARPPEGT</sequence>
<dbReference type="Proteomes" id="UP001341840">
    <property type="component" value="Unassembled WGS sequence"/>
</dbReference>
<organism evidence="2 3">
    <name type="scientific">Stylosanthes scabra</name>
    <dbReference type="NCBI Taxonomy" id="79078"/>
    <lineage>
        <taxon>Eukaryota</taxon>
        <taxon>Viridiplantae</taxon>
        <taxon>Streptophyta</taxon>
        <taxon>Embryophyta</taxon>
        <taxon>Tracheophyta</taxon>
        <taxon>Spermatophyta</taxon>
        <taxon>Magnoliopsida</taxon>
        <taxon>eudicotyledons</taxon>
        <taxon>Gunneridae</taxon>
        <taxon>Pentapetalae</taxon>
        <taxon>rosids</taxon>
        <taxon>fabids</taxon>
        <taxon>Fabales</taxon>
        <taxon>Fabaceae</taxon>
        <taxon>Papilionoideae</taxon>
        <taxon>50 kb inversion clade</taxon>
        <taxon>dalbergioids sensu lato</taxon>
        <taxon>Dalbergieae</taxon>
        <taxon>Pterocarpus clade</taxon>
        <taxon>Stylosanthes</taxon>
    </lineage>
</organism>
<keyword evidence="3" id="KW-1185">Reference proteome</keyword>
<evidence type="ECO:0000313" key="2">
    <source>
        <dbReference type="EMBL" id="MED6108863.1"/>
    </source>
</evidence>
<reference evidence="2 3" key="1">
    <citation type="journal article" date="2023" name="Plants (Basel)">
        <title>Bridging the Gap: Combining Genomics and Transcriptomics Approaches to Understand Stylosanthes scabra, an Orphan Legume from the Brazilian Caatinga.</title>
        <authorList>
            <person name="Ferreira-Neto J.R.C."/>
            <person name="da Silva M.D."/>
            <person name="Binneck E."/>
            <person name="de Melo N.F."/>
            <person name="da Silva R.H."/>
            <person name="de Melo A.L.T.M."/>
            <person name="Pandolfi V."/>
            <person name="Bustamante F.O."/>
            <person name="Brasileiro-Vidal A.C."/>
            <person name="Benko-Iseppon A.M."/>
        </authorList>
    </citation>
    <scope>NUCLEOTIDE SEQUENCE [LARGE SCALE GENOMIC DNA]</scope>
    <source>
        <tissue evidence="2">Leaves</tissue>
    </source>
</reference>
<feature type="compositionally biased region" description="Polar residues" evidence="1">
    <location>
        <begin position="35"/>
        <end position="48"/>
    </location>
</feature>
<evidence type="ECO:0000256" key="1">
    <source>
        <dbReference type="SAM" id="MobiDB-lite"/>
    </source>
</evidence>
<comment type="caution">
    <text evidence="2">The sequence shown here is derived from an EMBL/GenBank/DDBJ whole genome shotgun (WGS) entry which is preliminary data.</text>
</comment>
<gene>
    <name evidence="2" type="ORF">PIB30_028183</name>
</gene>
<evidence type="ECO:0000313" key="3">
    <source>
        <dbReference type="Proteomes" id="UP001341840"/>
    </source>
</evidence>
<protein>
    <submittedName>
        <fullName evidence="2">Uncharacterized protein</fullName>
    </submittedName>
</protein>
<accession>A0ABU6QAJ0</accession>
<proteinExistence type="predicted"/>
<dbReference type="EMBL" id="JASCZI010000111">
    <property type="protein sequence ID" value="MED6108863.1"/>
    <property type="molecule type" value="Genomic_DNA"/>
</dbReference>
<name>A0ABU6QAJ0_9FABA</name>